<accession>A0A016WVY2</accession>
<evidence type="ECO:0000313" key="1">
    <source>
        <dbReference type="EMBL" id="EYC43417.1"/>
    </source>
</evidence>
<keyword evidence="2" id="KW-1185">Reference proteome</keyword>
<comment type="caution">
    <text evidence="1">The sequence shown here is derived from an EMBL/GenBank/DDBJ whole genome shotgun (WGS) entry which is preliminary data.</text>
</comment>
<organism evidence="1 2">
    <name type="scientific">Ancylostoma ceylanicum</name>
    <dbReference type="NCBI Taxonomy" id="53326"/>
    <lineage>
        <taxon>Eukaryota</taxon>
        <taxon>Metazoa</taxon>
        <taxon>Ecdysozoa</taxon>
        <taxon>Nematoda</taxon>
        <taxon>Chromadorea</taxon>
        <taxon>Rhabditida</taxon>
        <taxon>Rhabditina</taxon>
        <taxon>Rhabditomorpha</taxon>
        <taxon>Strongyloidea</taxon>
        <taxon>Ancylostomatidae</taxon>
        <taxon>Ancylostomatinae</taxon>
        <taxon>Ancylostoma</taxon>
    </lineage>
</organism>
<gene>
    <name evidence="1" type="primary">Acey_s0494.g2448</name>
    <name evidence="1" type="ORF">Y032_0494g2448</name>
</gene>
<protein>
    <submittedName>
        <fullName evidence="1">Uncharacterized protein</fullName>
    </submittedName>
</protein>
<sequence>MVITSCCFSYKQSKTASEKSRMKPKKMGLILISWFRLWDRIPHFLQRKLQVILSITEDSISGNWYMLPASPIKG</sequence>
<proteinExistence type="predicted"/>
<dbReference type="EMBL" id="JARK01000094">
    <property type="protein sequence ID" value="EYC43417.1"/>
    <property type="molecule type" value="Genomic_DNA"/>
</dbReference>
<name>A0A016WVY2_9BILA</name>
<evidence type="ECO:0000313" key="2">
    <source>
        <dbReference type="Proteomes" id="UP000024635"/>
    </source>
</evidence>
<dbReference type="Proteomes" id="UP000024635">
    <property type="component" value="Unassembled WGS sequence"/>
</dbReference>
<reference evidence="2" key="1">
    <citation type="journal article" date="2015" name="Nat. Genet.">
        <title>The genome and transcriptome of the zoonotic hookworm Ancylostoma ceylanicum identify infection-specific gene families.</title>
        <authorList>
            <person name="Schwarz E.M."/>
            <person name="Hu Y."/>
            <person name="Antoshechkin I."/>
            <person name="Miller M.M."/>
            <person name="Sternberg P.W."/>
            <person name="Aroian R.V."/>
        </authorList>
    </citation>
    <scope>NUCLEOTIDE SEQUENCE</scope>
    <source>
        <strain evidence="2">HY135</strain>
    </source>
</reference>
<dbReference type="AlphaFoldDB" id="A0A016WVY2"/>